<dbReference type="RefSeq" id="WP_259093923.1">
    <property type="nucleotide sequence ID" value="NZ_BAAAZC010000026.1"/>
</dbReference>
<dbReference type="EMBL" id="BAAAZC010000026">
    <property type="protein sequence ID" value="GAA3982566.1"/>
    <property type="molecule type" value="Genomic_DNA"/>
</dbReference>
<keyword evidence="2" id="KW-1185">Reference proteome</keyword>
<protein>
    <submittedName>
        <fullName evidence="1">Uncharacterized protein</fullName>
    </submittedName>
</protein>
<comment type="caution">
    <text evidence="1">The sequence shown here is derived from an EMBL/GenBank/DDBJ whole genome shotgun (WGS) entry which is preliminary data.</text>
</comment>
<accession>A0ABP7QHE9</accession>
<name>A0ABP7QHE9_9SPHI</name>
<organism evidence="1 2">
    <name type="scientific">Mucilaginibacter dorajii</name>
    <dbReference type="NCBI Taxonomy" id="692994"/>
    <lineage>
        <taxon>Bacteria</taxon>
        <taxon>Pseudomonadati</taxon>
        <taxon>Bacteroidota</taxon>
        <taxon>Sphingobacteriia</taxon>
        <taxon>Sphingobacteriales</taxon>
        <taxon>Sphingobacteriaceae</taxon>
        <taxon>Mucilaginibacter</taxon>
    </lineage>
</organism>
<proteinExistence type="predicted"/>
<sequence>MTMFQLPFLFDILKYTVSGVGVVYIAFYLFKPYLDKSESIQILELKRTISNQTLPLRLQAYERVVLFIERINPSSMLLRLNGSADTAAELQAIIMNEVRSEFQHNITQQIYLSARVWAVVKRVKEDTLNVINNAVKALPADTSALELSKTILVHLSKLDDDPYEMALSLIRQDMEELF</sequence>
<dbReference type="Proteomes" id="UP001500742">
    <property type="component" value="Unassembled WGS sequence"/>
</dbReference>
<evidence type="ECO:0000313" key="2">
    <source>
        <dbReference type="Proteomes" id="UP001500742"/>
    </source>
</evidence>
<evidence type="ECO:0000313" key="1">
    <source>
        <dbReference type="EMBL" id="GAA3982566.1"/>
    </source>
</evidence>
<dbReference type="Pfam" id="PF25589">
    <property type="entry name" value="DUF7935"/>
    <property type="match status" value="1"/>
</dbReference>
<gene>
    <name evidence="1" type="ORF">GCM10022210_37640</name>
</gene>
<dbReference type="InterPro" id="IPR057695">
    <property type="entry name" value="DUF7935"/>
</dbReference>
<reference evidence="2" key="1">
    <citation type="journal article" date="2019" name="Int. J. Syst. Evol. Microbiol.">
        <title>The Global Catalogue of Microorganisms (GCM) 10K type strain sequencing project: providing services to taxonomists for standard genome sequencing and annotation.</title>
        <authorList>
            <consortium name="The Broad Institute Genomics Platform"/>
            <consortium name="The Broad Institute Genome Sequencing Center for Infectious Disease"/>
            <person name="Wu L."/>
            <person name="Ma J."/>
        </authorList>
    </citation>
    <scope>NUCLEOTIDE SEQUENCE [LARGE SCALE GENOMIC DNA]</scope>
    <source>
        <strain evidence="2">JCM 16601</strain>
    </source>
</reference>